<feature type="compositionally biased region" description="Low complexity" evidence="1">
    <location>
        <begin position="99"/>
        <end position="108"/>
    </location>
</feature>
<feature type="region of interest" description="Disordered" evidence="1">
    <location>
        <begin position="87"/>
        <end position="115"/>
    </location>
</feature>
<sequence length="115" mass="13379">MTFMRAQVEESQEAKITKFLLGLNRKIQDIEGYREEKPRKDKSPNKGSELLVTERKRRHHHPLVLLDQDILRVHSLPMPKRRVVVLRKNGEVESESLQEDSSSSSEVESSSDDFH</sequence>
<accession>A0A371FXP7</accession>
<dbReference type="Proteomes" id="UP000257109">
    <property type="component" value="Unassembled WGS sequence"/>
</dbReference>
<evidence type="ECO:0000256" key="1">
    <source>
        <dbReference type="SAM" id="MobiDB-lite"/>
    </source>
</evidence>
<feature type="compositionally biased region" description="Basic and acidic residues" evidence="1">
    <location>
        <begin position="30"/>
        <end position="44"/>
    </location>
</feature>
<protein>
    <submittedName>
        <fullName evidence="2">Uncharacterized protein</fullName>
    </submittedName>
</protein>
<dbReference type="AlphaFoldDB" id="A0A371FXP7"/>
<name>A0A371FXP7_MUCPR</name>
<feature type="non-terminal residue" evidence="2">
    <location>
        <position position="1"/>
    </location>
</feature>
<evidence type="ECO:0000313" key="2">
    <source>
        <dbReference type="EMBL" id="RDX83038.1"/>
    </source>
</evidence>
<dbReference type="EMBL" id="QJKJ01007476">
    <property type="protein sequence ID" value="RDX83038.1"/>
    <property type="molecule type" value="Genomic_DNA"/>
</dbReference>
<organism evidence="2 3">
    <name type="scientific">Mucuna pruriens</name>
    <name type="common">Velvet bean</name>
    <name type="synonym">Dolichos pruriens</name>
    <dbReference type="NCBI Taxonomy" id="157652"/>
    <lineage>
        <taxon>Eukaryota</taxon>
        <taxon>Viridiplantae</taxon>
        <taxon>Streptophyta</taxon>
        <taxon>Embryophyta</taxon>
        <taxon>Tracheophyta</taxon>
        <taxon>Spermatophyta</taxon>
        <taxon>Magnoliopsida</taxon>
        <taxon>eudicotyledons</taxon>
        <taxon>Gunneridae</taxon>
        <taxon>Pentapetalae</taxon>
        <taxon>rosids</taxon>
        <taxon>fabids</taxon>
        <taxon>Fabales</taxon>
        <taxon>Fabaceae</taxon>
        <taxon>Papilionoideae</taxon>
        <taxon>50 kb inversion clade</taxon>
        <taxon>NPAAA clade</taxon>
        <taxon>indigoferoid/millettioid clade</taxon>
        <taxon>Phaseoleae</taxon>
        <taxon>Mucuna</taxon>
    </lineage>
</organism>
<feature type="region of interest" description="Disordered" evidence="1">
    <location>
        <begin position="30"/>
        <end position="55"/>
    </location>
</feature>
<reference evidence="2" key="1">
    <citation type="submission" date="2018-05" db="EMBL/GenBank/DDBJ databases">
        <title>Draft genome of Mucuna pruriens seed.</title>
        <authorList>
            <person name="Nnadi N.E."/>
            <person name="Vos R."/>
            <person name="Hasami M.H."/>
            <person name="Devisetty U.K."/>
            <person name="Aguiy J.C."/>
        </authorList>
    </citation>
    <scope>NUCLEOTIDE SEQUENCE [LARGE SCALE GENOMIC DNA]</scope>
    <source>
        <strain evidence="2">JCA_2017</strain>
    </source>
</reference>
<proteinExistence type="predicted"/>
<evidence type="ECO:0000313" key="3">
    <source>
        <dbReference type="Proteomes" id="UP000257109"/>
    </source>
</evidence>
<comment type="caution">
    <text evidence="2">The sequence shown here is derived from an EMBL/GenBank/DDBJ whole genome shotgun (WGS) entry which is preliminary data.</text>
</comment>
<keyword evidence="3" id="KW-1185">Reference proteome</keyword>
<gene>
    <name evidence="2" type="ORF">CR513_36087</name>
</gene>